<comment type="caution">
    <text evidence="2">The sequence shown here is derived from an EMBL/GenBank/DDBJ whole genome shotgun (WGS) entry which is preliminary data.</text>
</comment>
<name>A0A175RQG5_9MICO</name>
<feature type="domain" description="N-acetyltransferase" evidence="1">
    <location>
        <begin position="53"/>
        <end position="193"/>
    </location>
</feature>
<reference evidence="2 3" key="1">
    <citation type="journal article" date="2016" name="Front. Microbiol.">
        <title>Genomic Resource of Rice Seed Associated Bacteria.</title>
        <authorList>
            <person name="Midha S."/>
            <person name="Bansal K."/>
            <person name="Sharma S."/>
            <person name="Kumar N."/>
            <person name="Patil P.P."/>
            <person name="Chaudhry V."/>
            <person name="Patil P.B."/>
        </authorList>
    </citation>
    <scope>NUCLEOTIDE SEQUENCE [LARGE SCALE GENOMIC DNA]</scope>
    <source>
        <strain evidence="2 3">NS184</strain>
    </source>
</reference>
<dbReference type="Gene3D" id="3.40.630.30">
    <property type="match status" value="1"/>
</dbReference>
<dbReference type="SUPFAM" id="SSF55729">
    <property type="entry name" value="Acyl-CoA N-acyltransferases (Nat)"/>
    <property type="match status" value="1"/>
</dbReference>
<dbReference type="InterPro" id="IPR016181">
    <property type="entry name" value="Acyl_CoA_acyltransferase"/>
</dbReference>
<protein>
    <recommendedName>
        <fullName evidence="1">N-acetyltransferase domain-containing protein</fullName>
    </recommendedName>
</protein>
<accession>A0A175RQG5</accession>
<dbReference type="PROSITE" id="PS51186">
    <property type="entry name" value="GNAT"/>
    <property type="match status" value="1"/>
</dbReference>
<sequence>MGETTVLRADDQRVPGLIETGWRITARSWAAQLDADRADRAALRRFVERVAPIVVGELGDVDLPAVLALDAATVTDYPGSVATQHEALTRSSAALSPTRRGFGAWTPSGDLVGTTYVDVDVDVDTVETSFTVVARDHRGRGVGTALKAASVLALLDEHVVRFRTGGSDDNPAIITAGAAVGYVRDEEWVTLER</sequence>
<evidence type="ECO:0000313" key="2">
    <source>
        <dbReference type="EMBL" id="KTR05653.1"/>
    </source>
</evidence>
<organism evidence="2 3">
    <name type="scientific">Curtobacterium luteum</name>
    <dbReference type="NCBI Taxonomy" id="33881"/>
    <lineage>
        <taxon>Bacteria</taxon>
        <taxon>Bacillati</taxon>
        <taxon>Actinomycetota</taxon>
        <taxon>Actinomycetes</taxon>
        <taxon>Micrococcales</taxon>
        <taxon>Microbacteriaceae</taxon>
        <taxon>Curtobacterium</taxon>
    </lineage>
</organism>
<dbReference type="Pfam" id="PF00583">
    <property type="entry name" value="Acetyltransf_1"/>
    <property type="match status" value="1"/>
</dbReference>
<evidence type="ECO:0000259" key="1">
    <source>
        <dbReference type="PROSITE" id="PS51186"/>
    </source>
</evidence>
<dbReference type="InterPro" id="IPR000182">
    <property type="entry name" value="GNAT_dom"/>
</dbReference>
<dbReference type="PATRIC" id="fig|33881.3.peg.2340"/>
<dbReference type="Proteomes" id="UP000078252">
    <property type="component" value="Unassembled WGS sequence"/>
</dbReference>
<evidence type="ECO:0000313" key="3">
    <source>
        <dbReference type="Proteomes" id="UP000078252"/>
    </source>
</evidence>
<dbReference type="GO" id="GO:0016747">
    <property type="term" value="F:acyltransferase activity, transferring groups other than amino-acyl groups"/>
    <property type="evidence" value="ECO:0007669"/>
    <property type="project" value="InterPro"/>
</dbReference>
<dbReference type="AlphaFoldDB" id="A0A175RQG5"/>
<dbReference type="EMBL" id="LDQC01000053">
    <property type="protein sequence ID" value="KTR05653.1"/>
    <property type="molecule type" value="Genomic_DNA"/>
</dbReference>
<proteinExistence type="predicted"/>
<gene>
    <name evidence="2" type="ORF">NS184_09990</name>
</gene>
<dbReference type="RefSeq" id="WP_058725963.1">
    <property type="nucleotide sequence ID" value="NZ_LDQC01000053.1"/>
</dbReference>
<dbReference type="OrthoDB" id="4821781at2"/>